<dbReference type="RefSeq" id="WP_237466642.1">
    <property type="nucleotide sequence ID" value="NZ_CAKLDI010000001.1"/>
</dbReference>
<proteinExistence type="predicted"/>
<dbReference type="PANTHER" id="PTHR19384:SF128">
    <property type="entry name" value="NADPH OXIDOREDUCTASE A"/>
    <property type="match status" value="1"/>
</dbReference>
<evidence type="ECO:0000256" key="3">
    <source>
        <dbReference type="ARBA" id="ARBA00022630"/>
    </source>
</evidence>
<feature type="domain" description="Flavodoxin-like" evidence="6">
    <location>
        <begin position="4"/>
        <end position="145"/>
    </location>
</feature>
<evidence type="ECO:0000256" key="1">
    <source>
        <dbReference type="ARBA" id="ARBA00001917"/>
    </source>
</evidence>
<organism evidence="7 8">
    <name type="scientific">Vibrio stylophorae</name>
    <dbReference type="NCBI Taxonomy" id="659351"/>
    <lineage>
        <taxon>Bacteria</taxon>
        <taxon>Pseudomonadati</taxon>
        <taxon>Pseudomonadota</taxon>
        <taxon>Gammaproteobacteria</taxon>
        <taxon>Vibrionales</taxon>
        <taxon>Vibrionaceae</taxon>
        <taxon>Vibrio</taxon>
    </lineage>
</organism>
<dbReference type="InterPro" id="IPR029039">
    <property type="entry name" value="Flavoprotein-like_sf"/>
</dbReference>
<evidence type="ECO:0000256" key="5">
    <source>
        <dbReference type="ARBA" id="ARBA00022982"/>
    </source>
</evidence>
<keyword evidence="4" id="KW-0288">FMN</keyword>
<dbReference type="PANTHER" id="PTHR19384">
    <property type="entry name" value="NITRIC OXIDE SYNTHASE-RELATED"/>
    <property type="match status" value="1"/>
</dbReference>
<dbReference type="EMBL" id="CAKLDI010000001">
    <property type="protein sequence ID" value="CAH0534240.1"/>
    <property type="molecule type" value="Genomic_DNA"/>
</dbReference>
<keyword evidence="3" id="KW-0285">Flavoprotein</keyword>
<sequence>MVKVGVFVGSEFGTAERVATHLAHQLALIGWQVQLYSQPEYEVLLRYHQDVVVIVTSTTGQGEQPKAIAPLYEQLRELGGYLGHCHYAVVGLGDSRYPDFCQAGRHWQQLLAEYGGQPLLPMLEIDASETLDSLVPCKAWLKQFSRQLNTQLTV</sequence>
<evidence type="ECO:0000313" key="7">
    <source>
        <dbReference type="EMBL" id="CAH0534240.1"/>
    </source>
</evidence>
<keyword evidence="5" id="KW-0249">Electron transport</keyword>
<comment type="caution">
    <text evidence="7">The sequence shown here is derived from an EMBL/GenBank/DDBJ whole genome shotgun (WGS) entry which is preliminary data.</text>
</comment>
<comment type="cofactor">
    <cofactor evidence="1">
        <name>FMN</name>
        <dbReference type="ChEBI" id="CHEBI:58210"/>
    </cofactor>
</comment>
<dbReference type="Proteomes" id="UP000838672">
    <property type="component" value="Unassembled WGS sequence"/>
</dbReference>
<accession>A0ABM8ZVA9</accession>
<evidence type="ECO:0000256" key="4">
    <source>
        <dbReference type="ARBA" id="ARBA00022643"/>
    </source>
</evidence>
<evidence type="ECO:0000256" key="2">
    <source>
        <dbReference type="ARBA" id="ARBA00022448"/>
    </source>
</evidence>
<dbReference type="PRINTS" id="PR00369">
    <property type="entry name" value="FLAVODOXIN"/>
</dbReference>
<keyword evidence="2" id="KW-0813">Transport</keyword>
<protein>
    <recommendedName>
        <fullName evidence="6">Flavodoxin-like domain-containing protein</fullName>
    </recommendedName>
</protein>
<name>A0ABM8ZVA9_9VIBR</name>
<gene>
    <name evidence="7" type="ORF">VST7929_02154</name>
</gene>
<dbReference type="SUPFAM" id="SSF52218">
    <property type="entry name" value="Flavoproteins"/>
    <property type="match status" value="1"/>
</dbReference>
<evidence type="ECO:0000313" key="8">
    <source>
        <dbReference type="Proteomes" id="UP000838672"/>
    </source>
</evidence>
<reference evidence="7" key="1">
    <citation type="submission" date="2021-11" db="EMBL/GenBank/DDBJ databases">
        <authorList>
            <person name="Rodrigo-Torres L."/>
            <person name="Arahal R. D."/>
            <person name="Lucena T."/>
        </authorList>
    </citation>
    <scope>NUCLEOTIDE SEQUENCE</scope>
    <source>
        <strain evidence="7">CECT 7929</strain>
    </source>
</reference>
<dbReference type="InterPro" id="IPR001094">
    <property type="entry name" value="Flavdoxin-like"/>
</dbReference>
<dbReference type="Gene3D" id="3.40.50.360">
    <property type="match status" value="1"/>
</dbReference>
<dbReference type="PROSITE" id="PS50902">
    <property type="entry name" value="FLAVODOXIN_LIKE"/>
    <property type="match status" value="1"/>
</dbReference>
<dbReference type="Pfam" id="PF00258">
    <property type="entry name" value="Flavodoxin_1"/>
    <property type="match status" value="1"/>
</dbReference>
<evidence type="ECO:0000259" key="6">
    <source>
        <dbReference type="PROSITE" id="PS50902"/>
    </source>
</evidence>
<keyword evidence="8" id="KW-1185">Reference proteome</keyword>
<dbReference type="InterPro" id="IPR008254">
    <property type="entry name" value="Flavodoxin/NO_synth"/>
</dbReference>